<dbReference type="InterPro" id="IPR036291">
    <property type="entry name" value="NAD(P)-bd_dom_sf"/>
</dbReference>
<reference evidence="5 6" key="1">
    <citation type="submission" date="2023-10" db="EMBL/GenBank/DDBJ databases">
        <title>Marine bacteria isolated from horseshoe crab.</title>
        <authorList>
            <person name="Cheng T.H."/>
        </authorList>
    </citation>
    <scope>NUCLEOTIDE SEQUENCE [LARGE SCALE GENOMIC DNA]</scope>
    <source>
        <strain evidence="5 6">HSC6</strain>
    </source>
</reference>
<dbReference type="Proteomes" id="UP001186452">
    <property type="component" value="Unassembled WGS sequence"/>
</dbReference>
<dbReference type="InterPro" id="IPR013131">
    <property type="entry name" value="Mannitol_DH_N"/>
</dbReference>
<dbReference type="InterPro" id="IPR013328">
    <property type="entry name" value="6PGD_dom2"/>
</dbReference>
<evidence type="ECO:0000259" key="4">
    <source>
        <dbReference type="Pfam" id="PF08125"/>
    </source>
</evidence>
<dbReference type="Pfam" id="PF08125">
    <property type="entry name" value="Mannitol_dh_C"/>
    <property type="match status" value="1"/>
</dbReference>
<evidence type="ECO:0000313" key="5">
    <source>
        <dbReference type="EMBL" id="MDV5169815.1"/>
    </source>
</evidence>
<keyword evidence="2" id="KW-0520">NAD</keyword>
<feature type="domain" description="Mannitol dehydrogenase C-terminal" evidence="4">
    <location>
        <begin position="273"/>
        <end position="470"/>
    </location>
</feature>
<dbReference type="PANTHER" id="PTHR30524:SF0">
    <property type="entry name" value="ALTRONATE OXIDOREDUCTASE-RELATED"/>
    <property type="match status" value="1"/>
</dbReference>
<feature type="domain" description="Mannitol dehydrogenase N-terminal" evidence="3">
    <location>
        <begin position="17"/>
        <end position="261"/>
    </location>
</feature>
<protein>
    <submittedName>
        <fullName evidence="5">Tagaturonate reductase</fullName>
    </submittedName>
</protein>
<evidence type="ECO:0000313" key="6">
    <source>
        <dbReference type="Proteomes" id="UP001186452"/>
    </source>
</evidence>
<evidence type="ECO:0000259" key="3">
    <source>
        <dbReference type="Pfam" id="PF01232"/>
    </source>
</evidence>
<evidence type="ECO:0000256" key="1">
    <source>
        <dbReference type="ARBA" id="ARBA00023002"/>
    </source>
</evidence>
<dbReference type="NCBIfam" id="NF002969">
    <property type="entry name" value="PRK03643.1"/>
    <property type="match status" value="1"/>
</dbReference>
<organism evidence="5 6">
    <name type="scientific">Photobacterium rosenbergii</name>
    <dbReference type="NCBI Taxonomy" id="294936"/>
    <lineage>
        <taxon>Bacteria</taxon>
        <taxon>Pseudomonadati</taxon>
        <taxon>Pseudomonadota</taxon>
        <taxon>Gammaproteobacteria</taxon>
        <taxon>Vibrionales</taxon>
        <taxon>Vibrionaceae</taxon>
        <taxon>Photobacterium</taxon>
    </lineage>
</organism>
<dbReference type="PANTHER" id="PTHR30524">
    <property type="entry name" value="MANNITOL-1-PHOSPHATE 5-DEHYDROGENASE"/>
    <property type="match status" value="1"/>
</dbReference>
<accession>A0ABU3ZI51</accession>
<keyword evidence="1" id="KW-0560">Oxidoreductase</keyword>
<dbReference type="Pfam" id="PF01232">
    <property type="entry name" value="Mannitol_dh"/>
    <property type="match status" value="1"/>
</dbReference>
<dbReference type="Gene3D" id="3.40.50.720">
    <property type="entry name" value="NAD(P)-binding Rossmann-like Domain"/>
    <property type="match status" value="1"/>
</dbReference>
<dbReference type="InterPro" id="IPR013118">
    <property type="entry name" value="Mannitol_DH_C"/>
</dbReference>
<dbReference type="InterPro" id="IPR008927">
    <property type="entry name" value="6-PGluconate_DH-like_C_sf"/>
</dbReference>
<dbReference type="SUPFAM" id="SSF48179">
    <property type="entry name" value="6-phosphogluconate dehydrogenase C-terminal domain-like"/>
    <property type="match status" value="1"/>
</dbReference>
<dbReference type="RefSeq" id="WP_317522574.1">
    <property type="nucleotide sequence ID" value="NZ_JAWJZI010000004.1"/>
</dbReference>
<dbReference type="Gene3D" id="1.10.1040.10">
    <property type="entry name" value="N-(1-d-carboxylethyl)-l-norvaline Dehydrogenase, domain 2"/>
    <property type="match status" value="1"/>
</dbReference>
<comment type="caution">
    <text evidence="5">The sequence shown here is derived from an EMBL/GenBank/DDBJ whole genome shotgun (WGS) entry which is preliminary data.</text>
</comment>
<evidence type="ECO:0000256" key="2">
    <source>
        <dbReference type="ARBA" id="ARBA00023027"/>
    </source>
</evidence>
<keyword evidence="6" id="KW-1185">Reference proteome</keyword>
<name>A0ABU3ZI51_9GAMM</name>
<dbReference type="EMBL" id="JAWJZI010000004">
    <property type="protein sequence ID" value="MDV5169815.1"/>
    <property type="molecule type" value="Genomic_DNA"/>
</dbReference>
<dbReference type="SUPFAM" id="SSF51735">
    <property type="entry name" value="NAD(P)-binding Rossmann-fold domains"/>
    <property type="match status" value="1"/>
</dbReference>
<gene>
    <name evidence="5" type="ORF">R2X38_12505</name>
</gene>
<proteinExistence type="predicted"/>
<sequence>MATLNRTDFQGPTFPTKVLQFGEGNFMRAFVDWQLDLLNEQTDLGAGIAIVRPIDTDFPPLLNEQDGLYTTVIRGINEQGEAVEQTRLIRSVNEEIAIYQDFDRYMALADNPDLQFVFSNTTEAGISFNAADKLDDAPASSFPAKLTQWLYARFRHFAGAEDKGLFIIPCELIDYNGDKLKEYVLAYAAQWQLEEAFSQWLENANTFCSTLVDRIVTGHPRDEHAALQEKVGYQDQFMVTAEYFYLFVIQGPQKLAEALRLSQASLNIKIVDDIKPYKERKVAILNGAHTAMVPVAYLCGIDTVGEAMEDADINAFVRRLLADEVIPVLDLPQDELEAFAASVIQRFQNPYIKHQLISISLNSMTKFRTRLLPQLEAHLANGGKCPELMALSLAAQLLFYCGRRGDETIALSDDQHWLDSFAELWQGVEAGKITTRQLAESVLGSEVHWGTDLTKHETLITTVTEHLSEMVQQGMRNVVKKALEA</sequence>